<feature type="region of interest" description="Disordered" evidence="1">
    <location>
        <begin position="48"/>
        <end position="68"/>
    </location>
</feature>
<dbReference type="STRING" id="1137280.D777_00852"/>
<evidence type="ECO:0000313" key="2">
    <source>
        <dbReference type="EMBL" id="KEF32218.1"/>
    </source>
</evidence>
<evidence type="ECO:0000256" key="1">
    <source>
        <dbReference type="SAM" id="MobiDB-lite"/>
    </source>
</evidence>
<protein>
    <submittedName>
        <fullName evidence="2">Uncharacterized protein</fullName>
    </submittedName>
</protein>
<evidence type="ECO:0000313" key="3">
    <source>
        <dbReference type="Proteomes" id="UP000035057"/>
    </source>
</evidence>
<dbReference type="AlphaFoldDB" id="A0A072N5J1"/>
<reference evidence="2 3" key="1">
    <citation type="submission" date="2012-12" db="EMBL/GenBank/DDBJ databases">
        <title>Genome assembly of Marinobacter sp. AK21.</title>
        <authorList>
            <person name="Khatri I."/>
            <person name="Kumar R."/>
            <person name="Vaidya B."/>
            <person name="Subramanian S."/>
            <person name="Pinnaka A."/>
        </authorList>
    </citation>
    <scope>NUCLEOTIDE SEQUENCE [LARGE SCALE GENOMIC DNA]</scope>
    <source>
        <strain evidence="2 3">AK21</strain>
    </source>
</reference>
<dbReference type="Proteomes" id="UP000035057">
    <property type="component" value="Unassembled WGS sequence"/>
</dbReference>
<comment type="caution">
    <text evidence="2">The sequence shown here is derived from an EMBL/GenBank/DDBJ whole genome shotgun (WGS) entry which is preliminary data.</text>
</comment>
<dbReference type="EMBL" id="ANIE01000003">
    <property type="protein sequence ID" value="KEF32218.1"/>
    <property type="molecule type" value="Genomic_DNA"/>
</dbReference>
<name>A0A072N5J1_9GAMM</name>
<dbReference type="PATRIC" id="fig|1137280.3.peg.668"/>
<gene>
    <name evidence="2" type="ORF">D777_00852</name>
</gene>
<proteinExistence type="predicted"/>
<keyword evidence="3" id="KW-1185">Reference proteome</keyword>
<accession>A0A072N5J1</accession>
<organism evidence="2 3">
    <name type="scientific">Marinobacter nitratireducens</name>
    <dbReference type="NCBI Taxonomy" id="1137280"/>
    <lineage>
        <taxon>Bacteria</taxon>
        <taxon>Pseudomonadati</taxon>
        <taxon>Pseudomonadota</taxon>
        <taxon>Gammaproteobacteria</taxon>
        <taxon>Pseudomonadales</taxon>
        <taxon>Marinobacteraceae</taxon>
        <taxon>Marinobacter</taxon>
    </lineage>
</organism>
<sequence length="68" mass="7471">MKDTDSNSGLSIATLIVSALRHVIAETVVECACYGRWRRIDTGWRCAQQAKDHRAESGHPAPESPAIH</sequence>